<organism evidence="3 4">
    <name type="scientific">Brevifollis gellanilyticus</name>
    <dbReference type="NCBI Taxonomy" id="748831"/>
    <lineage>
        <taxon>Bacteria</taxon>
        <taxon>Pseudomonadati</taxon>
        <taxon>Verrucomicrobiota</taxon>
        <taxon>Verrucomicrobiia</taxon>
        <taxon>Verrucomicrobiales</taxon>
        <taxon>Verrucomicrobiaceae</taxon>
    </lineage>
</organism>
<keyword evidence="2" id="KW-0472">Membrane</keyword>
<protein>
    <submittedName>
        <fullName evidence="3">Uncharacterized protein</fullName>
    </submittedName>
</protein>
<accession>A0A512M6C1</accession>
<keyword evidence="4" id="KW-1185">Reference proteome</keyword>
<keyword evidence="2" id="KW-0812">Transmembrane</keyword>
<feature type="region of interest" description="Disordered" evidence="1">
    <location>
        <begin position="1"/>
        <end position="20"/>
    </location>
</feature>
<comment type="caution">
    <text evidence="3">The sequence shown here is derived from an EMBL/GenBank/DDBJ whole genome shotgun (WGS) entry which is preliminary data.</text>
</comment>
<dbReference type="Proteomes" id="UP000321577">
    <property type="component" value="Unassembled WGS sequence"/>
</dbReference>
<name>A0A512M6C1_9BACT</name>
<feature type="compositionally biased region" description="Pro residues" evidence="1">
    <location>
        <begin position="1"/>
        <end position="18"/>
    </location>
</feature>
<proteinExistence type="predicted"/>
<gene>
    <name evidence="3" type="ORF">BGE01nite_11820</name>
</gene>
<sequence>MVPPPAPAPPPAPPPPDPKVIKEREAILSQKFSRDPNDLLRHLERLGTADPATLSITDRFSLRFITGDWAKVRDELTQMPPELARKIFDKMLSDLTENRKPNTKLEDVLGIADAVPGELTGDNLRRLGQLMSVAVPLSESYWLVDRLKKGTRTLGGTDPAKRLAAARMLIAGNFKDLARTYLPPVTEIDQLTDEGLKNDLRNFLTTQEERENAQRDQVMSIWDENIAAVISTDDSKAKGWEKSKASNAIAKVITQVPVNTIGAVLADVTKTNPEGAMRLVSAFTRKVQSERNNDVPTRTENLAAQATLANLLAGLVKPGEQPWSQISEMMADHWASEADYTYQQKLPNNQNNQGRFIAPEELLAAAPAGSWFEALPQGVRDRIDVSVSRLILTGAQFDQAAERIVEIGKRSPAAGAALAEDFLTIWGKTHNPQLPEQLRKRYNLPDDARIPVTPIMMEKNIESLARMMTLFRNAGLAPKDYASVVTAFDLAYSTAETYKTSHIEKVFGPMARMDEPVFSLILSRMNSNLGERWRKMDVQRSGMTQRDETETLEMVRSGYSTALQLIDGWLAGHPESWRALTLAGTLLVDWGDFEYFQELVANDPQQRMFGFKEKNLQAQDYFSRGAVAYARLVPKLTVGEYTVEPHLAWFNALLGIGSNNQLNLSKPMNRAALTKIREQLAALPGKAAKAHISLFAKIVNARLTDEKDPLHEDLKYRYLASAMVITKDDPFTLGVAKKLTYFDELLSEVRLQTRVDGPNTVGRDQDFGIIVSIIHSEAMGRAAKFGQYLSNDSNAGGSKGRQGSAVAHKMGGIQGARDELEMNLTQALTPFFDIKSITFATPDIKPRPTAQTGWEETVLAYLHVRAKDASVDKIPPVEMQFKFIDMTGPVSIPAESAETVIKVATEGAAPRPASHVDITQTLDNRQLPINGTLSLEIKATATGLVPDLEQLLSLDPKAVISVKNTNPHEGLQIKELNTWSDEVVPTSERLWTLTLDGDAVRAAEGPVEFRFPSPKVKDATVTYQTYKDMNLTTLTEPLVTMGQPAKAAEIIAHPASHPYPWIIGAAVAVIGIGVILVLSRKRGGEQPLRAKDVFHMPADLDGFAVIALLRKLRGSPLVKLKDNQRQELQGDLQRIEQGCFGAQSPMPEADLRSIAAKWLRCAS</sequence>
<dbReference type="AlphaFoldDB" id="A0A512M6C1"/>
<evidence type="ECO:0000313" key="4">
    <source>
        <dbReference type="Proteomes" id="UP000321577"/>
    </source>
</evidence>
<evidence type="ECO:0000256" key="1">
    <source>
        <dbReference type="SAM" id="MobiDB-lite"/>
    </source>
</evidence>
<evidence type="ECO:0000313" key="3">
    <source>
        <dbReference type="EMBL" id="GEP41891.1"/>
    </source>
</evidence>
<feature type="transmembrane region" description="Helical" evidence="2">
    <location>
        <begin position="1059"/>
        <end position="1079"/>
    </location>
</feature>
<keyword evidence="2" id="KW-1133">Transmembrane helix</keyword>
<reference evidence="3 4" key="1">
    <citation type="submission" date="2019-07" db="EMBL/GenBank/DDBJ databases">
        <title>Whole genome shotgun sequence of Brevifollis gellanilyticus NBRC 108608.</title>
        <authorList>
            <person name="Hosoyama A."/>
            <person name="Uohara A."/>
            <person name="Ohji S."/>
            <person name="Ichikawa N."/>
        </authorList>
    </citation>
    <scope>NUCLEOTIDE SEQUENCE [LARGE SCALE GENOMIC DNA]</scope>
    <source>
        <strain evidence="3 4">NBRC 108608</strain>
    </source>
</reference>
<evidence type="ECO:0000256" key="2">
    <source>
        <dbReference type="SAM" id="Phobius"/>
    </source>
</evidence>
<dbReference type="EMBL" id="BKAG01000006">
    <property type="protein sequence ID" value="GEP41891.1"/>
    <property type="molecule type" value="Genomic_DNA"/>
</dbReference>